<dbReference type="AlphaFoldDB" id="A0A6A6FB17"/>
<name>A0A6A6FB17_9PEZI</name>
<proteinExistence type="predicted"/>
<evidence type="ECO:0000313" key="2">
    <source>
        <dbReference type="Proteomes" id="UP000799539"/>
    </source>
</evidence>
<evidence type="ECO:0008006" key="3">
    <source>
        <dbReference type="Google" id="ProtNLM"/>
    </source>
</evidence>
<gene>
    <name evidence="1" type="ORF">CERZMDRAFT_118139</name>
</gene>
<sequence>MAVSEAAQQVGRIAEVVASLVEHLDMVDVAGAQRVSQTWRYEIDRSPICQEKMFKIPSTRHEKIAHGGCEPRVGLQKLEYSVDQSDNVFPRKGIVCLHPFLEMRRDLNKSMCVKVDPKRLPVILSGAPGYMLLTQPPTREAIVEVEYVFDEGPYLGAPRIVEYIIHIQLEDYIRFRDLSHELIEPFRSSHCPDFWEWLPEAYYHHPYRRRAAHPITLDDYITSYGYPRPRNVHILFNDCIEAGADLLLQVRQATSTLGT</sequence>
<organism evidence="1 2">
    <name type="scientific">Cercospora zeae-maydis SCOH1-5</name>
    <dbReference type="NCBI Taxonomy" id="717836"/>
    <lineage>
        <taxon>Eukaryota</taxon>
        <taxon>Fungi</taxon>
        <taxon>Dikarya</taxon>
        <taxon>Ascomycota</taxon>
        <taxon>Pezizomycotina</taxon>
        <taxon>Dothideomycetes</taxon>
        <taxon>Dothideomycetidae</taxon>
        <taxon>Mycosphaerellales</taxon>
        <taxon>Mycosphaerellaceae</taxon>
        <taxon>Cercospora</taxon>
    </lineage>
</organism>
<accession>A0A6A6FB17</accession>
<protein>
    <recommendedName>
        <fullName evidence="3">F-box domain-containing protein</fullName>
    </recommendedName>
</protein>
<keyword evidence="2" id="KW-1185">Reference proteome</keyword>
<dbReference type="EMBL" id="ML992680">
    <property type="protein sequence ID" value="KAF2210577.1"/>
    <property type="molecule type" value="Genomic_DNA"/>
</dbReference>
<evidence type="ECO:0000313" key="1">
    <source>
        <dbReference type="EMBL" id="KAF2210577.1"/>
    </source>
</evidence>
<dbReference type="OrthoDB" id="3633573at2759"/>
<reference evidence="1" key="1">
    <citation type="journal article" date="2020" name="Stud. Mycol.">
        <title>101 Dothideomycetes genomes: a test case for predicting lifestyles and emergence of pathogens.</title>
        <authorList>
            <person name="Haridas S."/>
            <person name="Albert R."/>
            <person name="Binder M."/>
            <person name="Bloem J."/>
            <person name="Labutti K."/>
            <person name="Salamov A."/>
            <person name="Andreopoulos B."/>
            <person name="Baker S."/>
            <person name="Barry K."/>
            <person name="Bills G."/>
            <person name="Bluhm B."/>
            <person name="Cannon C."/>
            <person name="Castanera R."/>
            <person name="Culley D."/>
            <person name="Daum C."/>
            <person name="Ezra D."/>
            <person name="Gonzalez J."/>
            <person name="Henrissat B."/>
            <person name="Kuo A."/>
            <person name="Liang C."/>
            <person name="Lipzen A."/>
            <person name="Lutzoni F."/>
            <person name="Magnuson J."/>
            <person name="Mondo S."/>
            <person name="Nolan M."/>
            <person name="Ohm R."/>
            <person name="Pangilinan J."/>
            <person name="Park H.-J."/>
            <person name="Ramirez L."/>
            <person name="Alfaro M."/>
            <person name="Sun H."/>
            <person name="Tritt A."/>
            <person name="Yoshinaga Y."/>
            <person name="Zwiers L.-H."/>
            <person name="Turgeon B."/>
            <person name="Goodwin S."/>
            <person name="Spatafora J."/>
            <person name="Crous P."/>
            <person name="Grigoriev I."/>
        </authorList>
    </citation>
    <scope>NUCLEOTIDE SEQUENCE</scope>
    <source>
        <strain evidence="1">SCOH1-5</strain>
    </source>
</reference>
<dbReference type="Proteomes" id="UP000799539">
    <property type="component" value="Unassembled WGS sequence"/>
</dbReference>